<dbReference type="PROSITE" id="PS50158">
    <property type="entry name" value="ZF_CCHC"/>
    <property type="match status" value="1"/>
</dbReference>
<dbReference type="InterPro" id="IPR036875">
    <property type="entry name" value="Znf_CCHC_sf"/>
</dbReference>
<protein>
    <recommendedName>
        <fullName evidence="4">CCHC-type domain-containing protein</fullName>
    </recommendedName>
</protein>
<evidence type="ECO:0000256" key="1">
    <source>
        <dbReference type="PROSITE-ProRule" id="PRU00047"/>
    </source>
</evidence>
<feature type="region of interest" description="Disordered" evidence="3">
    <location>
        <begin position="19"/>
        <end position="59"/>
    </location>
</feature>
<feature type="coiled-coil region" evidence="2">
    <location>
        <begin position="92"/>
        <end position="126"/>
    </location>
</feature>
<feature type="compositionally biased region" description="Acidic residues" evidence="3">
    <location>
        <begin position="810"/>
        <end position="823"/>
    </location>
</feature>
<dbReference type="SUPFAM" id="SSF57756">
    <property type="entry name" value="Retrovirus zinc finger-like domains"/>
    <property type="match status" value="1"/>
</dbReference>
<name>A0ABP0S6H4_9DINO</name>
<keyword evidence="1" id="KW-0862">Zinc</keyword>
<keyword evidence="2" id="KW-0175">Coiled coil</keyword>
<feature type="region of interest" description="Disordered" evidence="3">
    <location>
        <begin position="1448"/>
        <end position="1468"/>
    </location>
</feature>
<feature type="compositionally biased region" description="Low complexity" evidence="3">
    <location>
        <begin position="1504"/>
        <end position="1517"/>
    </location>
</feature>
<keyword evidence="1" id="KW-0863">Zinc-finger</keyword>
<feature type="compositionally biased region" description="Basic residues" evidence="3">
    <location>
        <begin position="1494"/>
        <end position="1503"/>
    </location>
</feature>
<gene>
    <name evidence="5" type="ORF">CCMP2556_LOCUS50322</name>
</gene>
<feature type="compositionally biased region" description="Basic residues" evidence="3">
    <location>
        <begin position="1146"/>
        <end position="1156"/>
    </location>
</feature>
<feature type="compositionally biased region" description="Basic and acidic residues" evidence="3">
    <location>
        <begin position="824"/>
        <end position="842"/>
    </location>
</feature>
<dbReference type="InterPro" id="IPR001878">
    <property type="entry name" value="Znf_CCHC"/>
</dbReference>
<comment type="caution">
    <text evidence="5">The sequence shown here is derived from an EMBL/GenBank/DDBJ whole genome shotgun (WGS) entry which is preliminary data.</text>
</comment>
<sequence length="1561" mass="174863">MDLSLDPGALARLAAPYSGADGRESAGGNPAAFHLPLMDPGVSFTPDGGSNMSTDGGGAGGNTAPVFNQANFSFVSTPPAVLAEMMRQATQNQQLEGQRAELMLAAQRLRNEADEAFSEHEEMRVQAKLFITAAEAGYQTLQEQAQTQFMEMSMNHRQHIAGIEMVQSQKVSSLEMNLAQQQQASMDLQRRLTETESIQAQLLKELREMKQRKDDAPGVPEGAAELRESIPVHEVMVVVDRQEGEETILVEVVHQDRKEMVRRGEITDAAEEEVETVLEVQDAVERKNAQSLRKVATPFHEERIARPTVEGEEKPGVLAPIATRVLMKVLFAARMARFDLLRAVQGLAARVEADVMPTVRDRIAAWEKVSTDLRAACVKVAFGEDPEAHVRRLASIRQPIGVAIRGTLGGGSAQGSFGEIADLMERVPECLLAQLSSGPEGSADLLICGDSSFAVIRQKFIGPMIEPEITRMDLAQFLNQDSMAWCTRIRSRVECGRGLNRIVPAIEEELQEMAEHNKKNGNPSRKDYDLPKAYNRHLGEHYGYLISRGVPCVDPSTMTNQVFYHDQFHMIECYQTLKWGVAVYSGIATSAFRTFQVMQYKDEIEPLTILNAGEGEGDLQLMEFMFRYPIISEVRAAADLMLAGRRAVDQIELSPADIVDAVDQEIMNWLLQEEETDVVRLKDTSHVLAQEMTPDDLLRLPIDAEELDESEHDERHRIIMKELYPDLPTPMGGQELVEEFPWEVPDEGDTLDFDEWERALEEKKKNPDASSFIPPVEVPLPPPKTEEERADDEAFADVRTEKSYVIVEHPEEEQPDWDDDDADKPEPMEVDEKAQGEQKMADEEAAPEGQNDVDQPAEESQGGEAKETPGQAREEKTQTDDAQPMEIDLTGEDDAEEGKPKKKPSATKPQKPSVPEGSPKPELTELEKAAAEAKAHYEELSYVDEKTGRIVVKGEQEEGDARFKKWKEAERLAIRPKAQPKQVRHPNLEPTLRAIDTEDPSKDLEFAQLPGQEVWLGPEHLRQIPRRDVEWGRFRWISQELTSHLRGHKELKGFDTPDFEEDGSKPWKPLMECLQKRINQCREWEVLLVIKNSEDERFELKTRLSKSQASREGPPPVLTGFMLGQVCIIINEEMSGWAGKGESKGKSKGKKGKGKGKFRDITDEDLMANEIVQIPKRVCPSPLCATKHFDGQHKCDYCRQDLQVWSDARSASELARMEETANLNESVVALDQLSTRSFRKANVVKDTSKGEQQRGAKSAFGLVKRLAVNYVRKAKQLGLPGPTKRLEVDPLFAYNCATTQLTSGSLTFLHRLARAIFANPGRSALERKRALDDQEREHHSKLCFIPTIARDPNDAMSIEDESFVCHHNRFFNLKQFSMWCSLARTRNEPVVAVEGWGSLECVPEGDAVQILSDLVEFAERNWARACEGTEYSDTTIFSGRFPEVKLTERRSTAKESAKTAFDPRSKGVGKDAKLCYECGSPDHRARDCPEAKGRNKGKGKGKGKSQYQGGWQSSWNQGWGGSWGSGSWDWNRSGRSSWQSEAASSSSSDWWSSSKGGWWNR</sequence>
<feature type="coiled-coil region" evidence="2">
    <location>
        <begin position="171"/>
        <end position="212"/>
    </location>
</feature>
<dbReference type="EMBL" id="CAXAMN010027040">
    <property type="protein sequence ID" value="CAK9107895.1"/>
    <property type="molecule type" value="Genomic_DNA"/>
</dbReference>
<dbReference type="Gene3D" id="4.10.60.10">
    <property type="entry name" value="Zinc finger, CCHC-type"/>
    <property type="match status" value="1"/>
</dbReference>
<dbReference type="Proteomes" id="UP001642484">
    <property type="component" value="Unassembled WGS sequence"/>
</dbReference>
<feature type="region of interest" description="Disordered" evidence="3">
    <location>
        <begin position="1482"/>
        <end position="1561"/>
    </location>
</feature>
<keyword evidence="1" id="KW-0479">Metal-binding</keyword>
<evidence type="ECO:0000313" key="5">
    <source>
        <dbReference type="EMBL" id="CAK9107895.1"/>
    </source>
</evidence>
<proteinExistence type="predicted"/>
<reference evidence="5 6" key="1">
    <citation type="submission" date="2024-02" db="EMBL/GenBank/DDBJ databases">
        <authorList>
            <person name="Chen Y."/>
            <person name="Shah S."/>
            <person name="Dougan E. K."/>
            <person name="Thang M."/>
            <person name="Chan C."/>
        </authorList>
    </citation>
    <scope>NUCLEOTIDE SEQUENCE [LARGE SCALE GENOMIC DNA]</scope>
</reference>
<accession>A0ABP0S6H4</accession>
<evidence type="ECO:0000256" key="2">
    <source>
        <dbReference type="SAM" id="Coils"/>
    </source>
</evidence>
<keyword evidence="6" id="KW-1185">Reference proteome</keyword>
<feature type="compositionally biased region" description="Low complexity" evidence="3">
    <location>
        <begin position="1525"/>
        <end position="1561"/>
    </location>
</feature>
<dbReference type="Pfam" id="PF00098">
    <property type="entry name" value="zf-CCHC"/>
    <property type="match status" value="1"/>
</dbReference>
<dbReference type="SMART" id="SM00343">
    <property type="entry name" value="ZnF_C2HC"/>
    <property type="match status" value="1"/>
</dbReference>
<evidence type="ECO:0000256" key="3">
    <source>
        <dbReference type="SAM" id="MobiDB-lite"/>
    </source>
</evidence>
<feature type="compositionally biased region" description="Basic and acidic residues" evidence="3">
    <location>
        <begin position="922"/>
        <end position="935"/>
    </location>
</feature>
<feature type="region of interest" description="Disordered" evidence="3">
    <location>
        <begin position="1138"/>
        <end position="1158"/>
    </location>
</feature>
<organism evidence="5 6">
    <name type="scientific">Durusdinium trenchii</name>
    <dbReference type="NCBI Taxonomy" id="1381693"/>
    <lineage>
        <taxon>Eukaryota</taxon>
        <taxon>Sar</taxon>
        <taxon>Alveolata</taxon>
        <taxon>Dinophyceae</taxon>
        <taxon>Suessiales</taxon>
        <taxon>Symbiodiniaceae</taxon>
        <taxon>Durusdinium</taxon>
    </lineage>
</organism>
<feature type="domain" description="CCHC-type" evidence="4">
    <location>
        <begin position="1475"/>
        <end position="1490"/>
    </location>
</feature>
<evidence type="ECO:0000259" key="4">
    <source>
        <dbReference type="PROSITE" id="PS50158"/>
    </source>
</evidence>
<feature type="compositionally biased region" description="Basic and acidic residues" evidence="3">
    <location>
        <begin position="864"/>
        <end position="879"/>
    </location>
</feature>
<evidence type="ECO:0000313" key="6">
    <source>
        <dbReference type="Proteomes" id="UP001642484"/>
    </source>
</evidence>
<feature type="region of interest" description="Disordered" evidence="3">
    <location>
        <begin position="761"/>
        <end position="935"/>
    </location>
</feature>
<feature type="compositionally biased region" description="Basic and acidic residues" evidence="3">
    <location>
        <begin position="1482"/>
        <end position="1493"/>
    </location>
</feature>